<feature type="region of interest" description="Disordered" evidence="9">
    <location>
        <begin position="158"/>
        <end position="190"/>
    </location>
</feature>
<keyword evidence="6" id="KW-0804">Transcription</keyword>
<organism evidence="11 12">
    <name type="scientific">Macrostomum lignano</name>
    <dbReference type="NCBI Taxonomy" id="282301"/>
    <lineage>
        <taxon>Eukaryota</taxon>
        <taxon>Metazoa</taxon>
        <taxon>Spiralia</taxon>
        <taxon>Lophotrochozoa</taxon>
        <taxon>Platyhelminthes</taxon>
        <taxon>Rhabditophora</taxon>
        <taxon>Macrostomorpha</taxon>
        <taxon>Macrostomida</taxon>
        <taxon>Macrostomidae</taxon>
        <taxon>Macrostomum</taxon>
    </lineage>
</organism>
<keyword evidence="3" id="KW-0862">Zinc</keyword>
<evidence type="ECO:0000256" key="9">
    <source>
        <dbReference type="SAM" id="MobiDB-lite"/>
    </source>
</evidence>
<dbReference type="GO" id="GO:0000978">
    <property type="term" value="F:RNA polymerase II cis-regulatory region sequence-specific DNA binding"/>
    <property type="evidence" value="ECO:0007669"/>
    <property type="project" value="TreeGrafter"/>
</dbReference>
<evidence type="ECO:0000256" key="8">
    <source>
        <dbReference type="ARBA" id="ARBA00023242"/>
    </source>
</evidence>
<dbReference type="SMART" id="SM00399">
    <property type="entry name" value="ZnF_C4"/>
    <property type="match status" value="1"/>
</dbReference>
<dbReference type="GO" id="GO:0008270">
    <property type="term" value="F:zinc ion binding"/>
    <property type="evidence" value="ECO:0007669"/>
    <property type="project" value="UniProtKB-KW"/>
</dbReference>
<keyword evidence="5" id="KW-0238">DNA-binding</keyword>
<dbReference type="STRING" id="282301.A0A267EDX3"/>
<dbReference type="GO" id="GO:0000122">
    <property type="term" value="P:negative regulation of transcription by RNA polymerase II"/>
    <property type="evidence" value="ECO:0007669"/>
    <property type="project" value="TreeGrafter"/>
</dbReference>
<keyword evidence="1" id="KW-0479">Metal-binding</keyword>
<dbReference type="PRINTS" id="PR00047">
    <property type="entry name" value="STROIDFINGER"/>
</dbReference>
<evidence type="ECO:0000256" key="7">
    <source>
        <dbReference type="ARBA" id="ARBA00023170"/>
    </source>
</evidence>
<dbReference type="Gene3D" id="3.30.50.10">
    <property type="entry name" value="Erythroid Transcription Factor GATA-1, subunit A"/>
    <property type="match status" value="1"/>
</dbReference>
<dbReference type="AlphaFoldDB" id="A0A267EDX3"/>
<keyword evidence="8" id="KW-0539">Nucleus</keyword>
<dbReference type="InterPro" id="IPR050234">
    <property type="entry name" value="Nuclear_hormone_rcpt_NR1"/>
</dbReference>
<accession>A0A267EDX3</accession>
<dbReference type="GO" id="GO:0045944">
    <property type="term" value="P:positive regulation of transcription by RNA polymerase II"/>
    <property type="evidence" value="ECO:0007669"/>
    <property type="project" value="TreeGrafter"/>
</dbReference>
<dbReference type="PROSITE" id="PS51030">
    <property type="entry name" value="NUCLEAR_REC_DBD_2"/>
    <property type="match status" value="1"/>
</dbReference>
<dbReference type="PANTHER" id="PTHR24082:SF507">
    <property type="entry name" value="BILE ACID RECEPTOR-RELATED"/>
    <property type="match status" value="1"/>
</dbReference>
<reference evidence="11 12" key="1">
    <citation type="submission" date="2017-06" db="EMBL/GenBank/DDBJ databases">
        <title>A platform for efficient transgenesis in Macrostomum lignano, a flatworm model organism for stem cell research.</title>
        <authorList>
            <person name="Berezikov E."/>
        </authorList>
    </citation>
    <scope>NUCLEOTIDE SEQUENCE [LARGE SCALE GENOMIC DNA]</scope>
    <source>
        <strain evidence="11">DV1</strain>
        <tissue evidence="11">Whole organism</tissue>
    </source>
</reference>
<evidence type="ECO:0000256" key="2">
    <source>
        <dbReference type="ARBA" id="ARBA00022771"/>
    </source>
</evidence>
<dbReference type="InterPro" id="IPR001628">
    <property type="entry name" value="Znf_hrmn_rcpt"/>
</dbReference>
<dbReference type="Proteomes" id="UP000215902">
    <property type="component" value="Unassembled WGS sequence"/>
</dbReference>
<gene>
    <name evidence="11" type="ORF">BOX15_Mlig008902g1</name>
</gene>
<evidence type="ECO:0000313" key="12">
    <source>
        <dbReference type="Proteomes" id="UP000215902"/>
    </source>
</evidence>
<evidence type="ECO:0000256" key="4">
    <source>
        <dbReference type="ARBA" id="ARBA00023015"/>
    </source>
</evidence>
<keyword evidence="4" id="KW-0805">Transcription regulation</keyword>
<protein>
    <recommendedName>
        <fullName evidence="10">Nuclear receptor domain-containing protein</fullName>
    </recommendedName>
</protein>
<dbReference type="PANTHER" id="PTHR24082">
    <property type="entry name" value="NUCLEAR HORMONE RECEPTOR"/>
    <property type="match status" value="1"/>
</dbReference>
<evidence type="ECO:0000256" key="6">
    <source>
        <dbReference type="ARBA" id="ARBA00023163"/>
    </source>
</evidence>
<evidence type="ECO:0000256" key="5">
    <source>
        <dbReference type="ARBA" id="ARBA00023125"/>
    </source>
</evidence>
<dbReference type="EMBL" id="NIVC01002233">
    <property type="protein sequence ID" value="PAA59765.1"/>
    <property type="molecule type" value="Genomic_DNA"/>
</dbReference>
<comment type="caution">
    <text evidence="11">The sequence shown here is derived from an EMBL/GenBank/DDBJ whole genome shotgun (WGS) entry which is preliminary data.</text>
</comment>
<name>A0A267EDX3_9PLAT</name>
<dbReference type="GO" id="GO:0030154">
    <property type="term" value="P:cell differentiation"/>
    <property type="evidence" value="ECO:0007669"/>
    <property type="project" value="TreeGrafter"/>
</dbReference>
<feature type="compositionally biased region" description="Pro residues" evidence="9">
    <location>
        <begin position="165"/>
        <end position="179"/>
    </location>
</feature>
<dbReference type="InterPro" id="IPR013088">
    <property type="entry name" value="Znf_NHR/GATA"/>
</dbReference>
<evidence type="ECO:0000259" key="10">
    <source>
        <dbReference type="PROSITE" id="PS51030"/>
    </source>
</evidence>
<evidence type="ECO:0000256" key="1">
    <source>
        <dbReference type="ARBA" id="ARBA00022723"/>
    </source>
</evidence>
<proteinExistence type="predicted"/>
<feature type="domain" description="Nuclear receptor" evidence="10">
    <location>
        <begin position="41"/>
        <end position="121"/>
    </location>
</feature>
<evidence type="ECO:0000313" key="11">
    <source>
        <dbReference type="EMBL" id="PAA59765.1"/>
    </source>
</evidence>
<feature type="non-terminal residue" evidence="11">
    <location>
        <position position="1"/>
    </location>
</feature>
<keyword evidence="12" id="KW-1185">Reference proteome</keyword>
<sequence length="468" mass="52479">STTPKQLMAMLPDRRPMHITKSGVVHRKKCRHPKTPADLMRRYCLVCGCKAENYNFGVISCESCKAFFRRNAHKQTLGEAGFACSFRRGGCEVSLATRKKCPGCRLAKCFAVGMQADLIQKADQVYQPSAKSPSSSASVPLPTMMSVGSSSSSVSSFASAIRRPTPLPPPPPPPPPPLQPARLPDAARDSDQSEHLLRLWHRLQSPEPKLPPSSFTEPNCNEASGAEDHRYANVLLVDFFVELRKLVADTMLCDIQTANDTGVAMLEAFVHQVARFIAGLRQVDQLEKPHFLALLRCRLHSVLFPLSCAGYCQDDRQFYFTIRGSKISCHPIQLFIDLVRSTSSHLVDYTPLVECETYISLLQEVTDMRPELIALFCAAKLLYLPLRDCDITDSRMIDACNRLGLRYHQHLVDSLYYHYPFEFDQKLEACCRLFKWSLGFDRTLHSFIQYCPLTAGSAPARDTPVSSK</sequence>
<dbReference type="OrthoDB" id="6352325at2759"/>
<evidence type="ECO:0000256" key="3">
    <source>
        <dbReference type="ARBA" id="ARBA00022833"/>
    </source>
</evidence>
<keyword evidence="7" id="KW-0675">Receptor</keyword>
<keyword evidence="2" id="KW-0863">Zinc-finger</keyword>
<dbReference type="Pfam" id="PF00105">
    <property type="entry name" value="zf-C4"/>
    <property type="match status" value="1"/>
</dbReference>
<dbReference type="SUPFAM" id="SSF57716">
    <property type="entry name" value="Glucocorticoid receptor-like (DNA-binding domain)"/>
    <property type="match status" value="1"/>
</dbReference>
<dbReference type="GO" id="GO:0004879">
    <property type="term" value="F:nuclear receptor activity"/>
    <property type="evidence" value="ECO:0007669"/>
    <property type="project" value="TreeGrafter"/>
</dbReference>